<sequence length="316" mass="37577">MEFKFIDKNEYLRRISEFQRLFRSCFNREMPEGFLTWRYIDNPMEDILVNAALENNKIIANYSVSPCKIFINGNIEKAALSMTTMTHPNFKGRGLFPKLANRLYERMDESGYKAVIGFPNNNSHFIFVNKLNWRNIYEIPTMKLNLFKIGNLNNYKNFNIINDKKFLLDYSRLINNNNNNKIKIYKDLDYLKWRFRDNPINKYDNYVVVQGQTVVSSIITKKFNNYEVDIVEINSLDDCYTKEILEWVIKKGKDNNFKYINMWCQLNDNVHEMAERIGFVNCEPISYFGVKDFKEGSTDLSIYNNWNIQMGDSDVY</sequence>
<organism evidence="1 2">
    <name type="scientific">Candidatus Clostridium eludens</name>
    <dbReference type="NCBI Taxonomy" id="3381663"/>
    <lineage>
        <taxon>Bacteria</taxon>
        <taxon>Bacillati</taxon>
        <taxon>Bacillota</taxon>
        <taxon>Clostridia</taxon>
        <taxon>Eubacteriales</taxon>
        <taxon>Clostridiaceae</taxon>
        <taxon>Clostridium</taxon>
    </lineage>
</organism>
<comment type="caution">
    <text evidence="1">The sequence shown here is derived from an EMBL/GenBank/DDBJ whole genome shotgun (WGS) entry which is preliminary data.</text>
</comment>
<dbReference type="Proteomes" id="UP001623660">
    <property type="component" value="Unassembled WGS sequence"/>
</dbReference>
<dbReference type="EC" id="2.3.1.-" evidence="1"/>
<keyword evidence="2" id="KW-1185">Reference proteome</keyword>
<dbReference type="RefSeq" id="WP_406793810.1">
    <property type="nucleotide sequence ID" value="NZ_JBJHZX010000036.1"/>
</dbReference>
<dbReference type="Gene3D" id="3.40.630.30">
    <property type="match status" value="1"/>
</dbReference>
<proteinExistence type="predicted"/>
<protein>
    <submittedName>
        <fullName evidence="1">GNAT family N-acetyltransferase</fullName>
        <ecNumber evidence="1">2.3.1.-</ecNumber>
    </submittedName>
</protein>
<dbReference type="SUPFAM" id="SSF55729">
    <property type="entry name" value="Acyl-CoA N-acyltransferases (Nat)"/>
    <property type="match status" value="1"/>
</dbReference>
<keyword evidence="1" id="KW-0012">Acyltransferase</keyword>
<evidence type="ECO:0000313" key="1">
    <source>
        <dbReference type="EMBL" id="MFL0197705.1"/>
    </source>
</evidence>
<dbReference type="GO" id="GO:0016746">
    <property type="term" value="F:acyltransferase activity"/>
    <property type="evidence" value="ECO:0007669"/>
    <property type="project" value="UniProtKB-KW"/>
</dbReference>
<dbReference type="EMBL" id="JBJHZX010000036">
    <property type="protein sequence ID" value="MFL0197705.1"/>
    <property type="molecule type" value="Genomic_DNA"/>
</dbReference>
<dbReference type="InterPro" id="IPR016181">
    <property type="entry name" value="Acyl_CoA_acyltransferase"/>
</dbReference>
<gene>
    <name evidence="1" type="ORF">ACJDU8_19350</name>
</gene>
<accession>A0ABW8SP22</accession>
<evidence type="ECO:0000313" key="2">
    <source>
        <dbReference type="Proteomes" id="UP001623660"/>
    </source>
</evidence>
<keyword evidence="1" id="KW-0808">Transferase</keyword>
<dbReference type="Pfam" id="PF13527">
    <property type="entry name" value="Acetyltransf_9"/>
    <property type="match status" value="1"/>
</dbReference>
<name>A0ABW8SP22_9CLOT</name>
<reference evidence="1 2" key="1">
    <citation type="submission" date="2024-11" db="EMBL/GenBank/DDBJ databases">
        <authorList>
            <person name="Heng Y.C."/>
            <person name="Lim A.C.H."/>
            <person name="Lee J.K.Y."/>
            <person name="Kittelmann S."/>
        </authorList>
    </citation>
    <scope>NUCLEOTIDE SEQUENCE [LARGE SCALE GENOMIC DNA]</scope>
    <source>
        <strain evidence="1 2">WILCCON 0269</strain>
    </source>
</reference>